<evidence type="ECO:0000313" key="3">
    <source>
        <dbReference type="Proteomes" id="UP000251314"/>
    </source>
</evidence>
<dbReference type="Proteomes" id="UP000251314">
    <property type="component" value="Unassembled WGS sequence"/>
</dbReference>
<proteinExistence type="predicted"/>
<protein>
    <recommendedName>
        <fullName evidence="4">Reverse transcriptase domain-containing protein</fullName>
    </recommendedName>
</protein>
<name>A0A329RIL3_9STRA</name>
<accession>A0A329RIL3</accession>
<reference evidence="2 3" key="1">
    <citation type="submission" date="2018-01" db="EMBL/GenBank/DDBJ databases">
        <title>Draft genome of the strawberry crown rot pathogen Phytophthora cactorum.</title>
        <authorList>
            <person name="Armitage A.D."/>
            <person name="Lysoe E."/>
            <person name="Nellist C.F."/>
            <person name="Harrison R.J."/>
            <person name="Brurberg M.B."/>
        </authorList>
    </citation>
    <scope>NUCLEOTIDE SEQUENCE [LARGE SCALE GENOMIC DNA]</scope>
    <source>
        <strain evidence="2 3">10300</strain>
    </source>
</reference>
<dbReference type="AlphaFoldDB" id="A0A329RIL3"/>
<evidence type="ECO:0000256" key="1">
    <source>
        <dbReference type="SAM" id="MobiDB-lite"/>
    </source>
</evidence>
<dbReference type="VEuPathDB" id="FungiDB:PC110_g19308"/>
<feature type="region of interest" description="Disordered" evidence="1">
    <location>
        <begin position="1"/>
        <end position="22"/>
    </location>
</feature>
<sequence length="353" mass="40119">MALSPAWPSSGGHPHQDSLLSSAKPSVTGSSFLLGHSEPFWICQWVDDIVLIEIDVGDRLQKAEKRIKDGVKLVFGSDGWHEGKFTTWSRVFHAVGIDWNIPDGCITVPHRKIDKVHSMLADTLGKAFISRKRLDSLIGVLWHVISFTPITKPFIQCLTLVQNQCREHNKPGVPMTSFLRKEMTWWNELVFQNEFVGLPMELFEKDTGFDESWLIVTDSNMTTLESMRLRERLVLHQDSPVQDGKGIAAALNKVTREWGPRLTIQGTWCRIIIHGKRWTTELVDKMTCKSASEQHDLLWCTLSQAEYRLYYSTHTYIADPARGGKTGIAQAGINQNRNTWEIQQELQVLGIVL</sequence>
<comment type="caution">
    <text evidence="2">The sequence shown here is derived from an EMBL/GenBank/DDBJ whole genome shotgun (WGS) entry which is preliminary data.</text>
</comment>
<keyword evidence="3" id="KW-1185">Reference proteome</keyword>
<dbReference type="EMBL" id="MJFZ01000912">
    <property type="protein sequence ID" value="RAW24260.1"/>
    <property type="molecule type" value="Genomic_DNA"/>
</dbReference>
<organism evidence="2 3">
    <name type="scientific">Phytophthora cactorum</name>
    <dbReference type="NCBI Taxonomy" id="29920"/>
    <lineage>
        <taxon>Eukaryota</taxon>
        <taxon>Sar</taxon>
        <taxon>Stramenopiles</taxon>
        <taxon>Oomycota</taxon>
        <taxon>Peronosporomycetes</taxon>
        <taxon>Peronosporales</taxon>
        <taxon>Peronosporaceae</taxon>
        <taxon>Phytophthora</taxon>
    </lineage>
</organism>
<gene>
    <name evidence="2" type="ORF">PC110_g19308</name>
</gene>
<dbReference type="OrthoDB" id="126274at2759"/>
<evidence type="ECO:0000313" key="2">
    <source>
        <dbReference type="EMBL" id="RAW24260.1"/>
    </source>
</evidence>
<evidence type="ECO:0008006" key="4">
    <source>
        <dbReference type="Google" id="ProtNLM"/>
    </source>
</evidence>